<evidence type="ECO:0000259" key="7">
    <source>
        <dbReference type="SMART" id="SM00563"/>
    </source>
</evidence>
<evidence type="ECO:0000313" key="9">
    <source>
        <dbReference type="Proteomes" id="UP000633365"/>
    </source>
</evidence>
<evidence type="ECO:0000256" key="1">
    <source>
        <dbReference type="ARBA" id="ARBA00005189"/>
    </source>
</evidence>
<accession>A0A934WS98</accession>
<dbReference type="SMART" id="SM00563">
    <property type="entry name" value="PlsC"/>
    <property type="match status" value="1"/>
</dbReference>
<evidence type="ECO:0000256" key="3">
    <source>
        <dbReference type="ARBA" id="ARBA00022679"/>
    </source>
</evidence>
<evidence type="ECO:0000256" key="5">
    <source>
        <dbReference type="ARBA" id="ARBA00023315"/>
    </source>
</evidence>
<dbReference type="CDD" id="cd07989">
    <property type="entry name" value="LPLAT_AGPAT-like"/>
    <property type="match status" value="1"/>
</dbReference>
<feature type="transmembrane region" description="Helical" evidence="6">
    <location>
        <begin position="6"/>
        <end position="35"/>
    </location>
</feature>
<dbReference type="PANTHER" id="PTHR10434:SF64">
    <property type="entry name" value="1-ACYL-SN-GLYCEROL-3-PHOSPHATE ACYLTRANSFERASE-RELATED"/>
    <property type="match status" value="1"/>
</dbReference>
<keyword evidence="6" id="KW-0472">Membrane</keyword>
<keyword evidence="3" id="KW-0808">Transferase</keyword>
<reference evidence="8" key="1">
    <citation type="submission" date="2021-01" db="EMBL/GenBank/DDBJ databases">
        <title>Genome public.</title>
        <authorList>
            <person name="Liu C."/>
            <person name="Sun Q."/>
        </authorList>
    </citation>
    <scope>NUCLEOTIDE SEQUENCE</scope>
    <source>
        <strain evidence="8">M6</strain>
    </source>
</reference>
<sequence>MGTVIFWIIFWILIAAVAFLPLYFIFLFINGLLFVNMKKEYNEDSKYFRFLLNNSTAIAVKLIRIHISLTGREKLPKGRFLLVSNHRSKFDPILTWHVFAKENLSFISKPENFKVPVYGRIIHRCCFMPIDRENPRKALKTIQRAISLIKNDVASVAVYPEGTRNYGEGLLPFHAAVLKIAQKAEVPIVVMTVQGTYEIQKNYPWKRSEVKMDILDVLPPEEIKGVKTNVLADKIAEMMLNNLEGKE</sequence>
<keyword evidence="5 8" id="KW-0012">Acyltransferase</keyword>
<keyword evidence="6" id="KW-0812">Transmembrane</keyword>
<proteinExistence type="predicted"/>
<keyword evidence="9" id="KW-1185">Reference proteome</keyword>
<dbReference type="InterPro" id="IPR002123">
    <property type="entry name" value="Plipid/glycerol_acylTrfase"/>
</dbReference>
<comment type="caution">
    <text evidence="8">The sequence shown here is derived from an EMBL/GenBank/DDBJ whole genome shotgun (WGS) entry which is preliminary data.</text>
</comment>
<keyword evidence="6" id="KW-1133">Transmembrane helix</keyword>
<gene>
    <name evidence="8" type="ORF">JKK62_10100</name>
</gene>
<dbReference type="GO" id="GO:0006654">
    <property type="term" value="P:phosphatidic acid biosynthetic process"/>
    <property type="evidence" value="ECO:0007669"/>
    <property type="project" value="TreeGrafter"/>
</dbReference>
<dbReference type="PANTHER" id="PTHR10434">
    <property type="entry name" value="1-ACYL-SN-GLYCEROL-3-PHOSPHATE ACYLTRANSFERASE"/>
    <property type="match status" value="1"/>
</dbReference>
<keyword evidence="4" id="KW-0443">Lipid metabolism</keyword>
<name>A0A934WS98_9FIRM</name>
<comment type="pathway">
    <text evidence="1">Lipid metabolism.</text>
</comment>
<dbReference type="EMBL" id="JAEQMG010000104">
    <property type="protein sequence ID" value="MBK6088989.1"/>
    <property type="molecule type" value="Genomic_DNA"/>
</dbReference>
<dbReference type="SUPFAM" id="SSF69593">
    <property type="entry name" value="Glycerol-3-phosphate (1)-acyltransferase"/>
    <property type="match status" value="1"/>
</dbReference>
<evidence type="ECO:0000256" key="6">
    <source>
        <dbReference type="SAM" id="Phobius"/>
    </source>
</evidence>
<dbReference type="Pfam" id="PF01553">
    <property type="entry name" value="Acyltransferase"/>
    <property type="match status" value="1"/>
</dbReference>
<protein>
    <submittedName>
        <fullName evidence="8">1-acyl-sn-glycerol-3-phosphate acyltransferase</fullName>
    </submittedName>
</protein>
<dbReference type="RefSeq" id="WP_201427785.1">
    <property type="nucleotide sequence ID" value="NZ_JAEQMG010000104.1"/>
</dbReference>
<dbReference type="GO" id="GO:0003841">
    <property type="term" value="F:1-acylglycerol-3-phosphate O-acyltransferase activity"/>
    <property type="evidence" value="ECO:0007669"/>
    <property type="project" value="TreeGrafter"/>
</dbReference>
<evidence type="ECO:0000313" key="8">
    <source>
        <dbReference type="EMBL" id="MBK6088989.1"/>
    </source>
</evidence>
<dbReference type="Proteomes" id="UP000633365">
    <property type="component" value="Unassembled WGS sequence"/>
</dbReference>
<organism evidence="8 9">
    <name type="scientific">Ruminococcus difficilis</name>
    <dbReference type="NCBI Taxonomy" id="2763069"/>
    <lineage>
        <taxon>Bacteria</taxon>
        <taxon>Bacillati</taxon>
        <taxon>Bacillota</taxon>
        <taxon>Clostridia</taxon>
        <taxon>Eubacteriales</taxon>
        <taxon>Oscillospiraceae</taxon>
        <taxon>Ruminococcus</taxon>
    </lineage>
</organism>
<dbReference type="AlphaFoldDB" id="A0A934WS98"/>
<evidence type="ECO:0000256" key="2">
    <source>
        <dbReference type="ARBA" id="ARBA00022516"/>
    </source>
</evidence>
<evidence type="ECO:0000256" key="4">
    <source>
        <dbReference type="ARBA" id="ARBA00023098"/>
    </source>
</evidence>
<feature type="domain" description="Phospholipid/glycerol acyltransferase" evidence="7">
    <location>
        <begin position="80"/>
        <end position="196"/>
    </location>
</feature>
<keyword evidence="2" id="KW-0444">Lipid biosynthesis</keyword>